<sequence>MREMMNVGENRVQNGVLDCPESIKEEKSLSIGRKGLSRFPKNFAVREAKIDSPSRYATDEAVEQVNPFIRFHARRNYFFFLLLLRKPDENTYTYTIKTHILSLLKPRIATGIIITSSDRYFEVRNPSD</sequence>
<organism evidence="1 2">
    <name type="scientific">Mikania micrantha</name>
    <name type="common">bitter vine</name>
    <dbReference type="NCBI Taxonomy" id="192012"/>
    <lineage>
        <taxon>Eukaryota</taxon>
        <taxon>Viridiplantae</taxon>
        <taxon>Streptophyta</taxon>
        <taxon>Embryophyta</taxon>
        <taxon>Tracheophyta</taxon>
        <taxon>Spermatophyta</taxon>
        <taxon>Magnoliopsida</taxon>
        <taxon>eudicotyledons</taxon>
        <taxon>Gunneridae</taxon>
        <taxon>Pentapetalae</taxon>
        <taxon>asterids</taxon>
        <taxon>campanulids</taxon>
        <taxon>Asterales</taxon>
        <taxon>Asteraceae</taxon>
        <taxon>Asteroideae</taxon>
        <taxon>Heliantheae alliance</taxon>
        <taxon>Eupatorieae</taxon>
        <taxon>Mikania</taxon>
    </lineage>
</organism>
<proteinExistence type="predicted"/>
<dbReference type="EMBL" id="SZYD01000014">
    <property type="protein sequence ID" value="KAD4180241.1"/>
    <property type="molecule type" value="Genomic_DNA"/>
</dbReference>
<name>A0A5N6N152_9ASTR</name>
<protein>
    <submittedName>
        <fullName evidence="1">Uncharacterized protein</fullName>
    </submittedName>
</protein>
<keyword evidence="2" id="KW-1185">Reference proteome</keyword>
<accession>A0A5N6N152</accession>
<gene>
    <name evidence="1" type="ORF">E3N88_28832</name>
</gene>
<reference evidence="1 2" key="1">
    <citation type="submission" date="2019-05" db="EMBL/GenBank/DDBJ databases">
        <title>Mikania micrantha, genome provides insights into the molecular mechanism of rapid growth.</title>
        <authorList>
            <person name="Liu B."/>
        </authorList>
    </citation>
    <scope>NUCLEOTIDE SEQUENCE [LARGE SCALE GENOMIC DNA]</scope>
    <source>
        <strain evidence="1">NLD-2019</strain>
        <tissue evidence="1">Leaf</tissue>
    </source>
</reference>
<evidence type="ECO:0000313" key="1">
    <source>
        <dbReference type="EMBL" id="KAD4180241.1"/>
    </source>
</evidence>
<dbReference type="AlphaFoldDB" id="A0A5N6N152"/>
<dbReference type="Proteomes" id="UP000326396">
    <property type="component" value="Linkage Group LG4"/>
</dbReference>
<comment type="caution">
    <text evidence="1">The sequence shown here is derived from an EMBL/GenBank/DDBJ whole genome shotgun (WGS) entry which is preliminary data.</text>
</comment>
<evidence type="ECO:0000313" key="2">
    <source>
        <dbReference type="Proteomes" id="UP000326396"/>
    </source>
</evidence>